<reference evidence="14 15" key="1">
    <citation type="submission" date="2022-05" db="EMBL/GenBank/DDBJ databases">
        <authorList>
            <consortium name="Genoscope - CEA"/>
            <person name="William W."/>
        </authorList>
    </citation>
    <scope>NUCLEOTIDE SEQUENCE [LARGE SCALE GENOMIC DNA]</scope>
</reference>
<dbReference type="PRINTS" id="PR00389">
    <property type="entry name" value="PHPHLIPASEA2"/>
</dbReference>
<organism evidence="14 15">
    <name type="scientific">Porites evermanni</name>
    <dbReference type="NCBI Taxonomy" id="104178"/>
    <lineage>
        <taxon>Eukaryota</taxon>
        <taxon>Metazoa</taxon>
        <taxon>Cnidaria</taxon>
        <taxon>Anthozoa</taxon>
        <taxon>Hexacorallia</taxon>
        <taxon>Scleractinia</taxon>
        <taxon>Fungiina</taxon>
        <taxon>Poritidae</taxon>
        <taxon>Porites</taxon>
    </lineage>
</organism>
<keyword evidence="6 12" id="KW-0378">Hydrolase</keyword>
<dbReference type="SMART" id="SM00085">
    <property type="entry name" value="PA2c"/>
    <property type="match status" value="1"/>
</dbReference>
<evidence type="ECO:0000313" key="14">
    <source>
        <dbReference type="EMBL" id="CAH3021136.1"/>
    </source>
</evidence>
<dbReference type="Gene3D" id="1.20.90.10">
    <property type="entry name" value="Phospholipase A2 domain"/>
    <property type="match status" value="1"/>
</dbReference>
<feature type="domain" description="Phospholipase A2-like central" evidence="13">
    <location>
        <begin position="1"/>
        <end position="122"/>
    </location>
</feature>
<keyword evidence="10" id="KW-1015">Disulfide bond</keyword>
<evidence type="ECO:0000256" key="9">
    <source>
        <dbReference type="ARBA" id="ARBA00023098"/>
    </source>
</evidence>
<sequence length="122" mass="13897">MIKCKASRNPFDFNNYGCWCGLGGKGKPLDEVDSCCRDHDNCYKSLRLSGACGVIDQQLPLTIYARPYSFKECTVCEPASHYKQDGECLYGLCKCDADAAKCFAKYEDKYNEKFKFYPKIFC</sequence>
<evidence type="ECO:0000256" key="7">
    <source>
        <dbReference type="ARBA" id="ARBA00022837"/>
    </source>
</evidence>
<dbReference type="InterPro" id="IPR033113">
    <property type="entry name" value="PLA2_histidine"/>
</dbReference>
<name>A0ABN8LYQ0_9CNID</name>
<comment type="subcellular location">
    <subcellularLocation>
        <location evidence="2 12">Secreted</location>
    </subcellularLocation>
</comment>
<keyword evidence="15" id="KW-1185">Reference proteome</keyword>
<evidence type="ECO:0000313" key="15">
    <source>
        <dbReference type="Proteomes" id="UP001159427"/>
    </source>
</evidence>
<dbReference type="Proteomes" id="UP001159427">
    <property type="component" value="Unassembled WGS sequence"/>
</dbReference>
<dbReference type="PANTHER" id="PTHR11716">
    <property type="entry name" value="PHOSPHOLIPASE A2 FAMILY MEMBER"/>
    <property type="match status" value="1"/>
</dbReference>
<dbReference type="Pfam" id="PF00068">
    <property type="entry name" value="Phospholip_A2_1"/>
    <property type="match status" value="1"/>
</dbReference>
<gene>
    <name evidence="14" type="ORF">PEVE_00010060</name>
</gene>
<keyword evidence="9 12" id="KW-0443">Lipid metabolism</keyword>
<evidence type="ECO:0000256" key="12">
    <source>
        <dbReference type="RuleBase" id="RU361236"/>
    </source>
</evidence>
<comment type="caution">
    <text evidence="14">The sequence shown here is derived from an EMBL/GenBank/DDBJ whole genome shotgun (WGS) entry which is preliminary data.</text>
</comment>
<protein>
    <recommendedName>
        <fullName evidence="3 12">Phospholipase A2</fullName>
        <ecNumber evidence="3 12">3.1.1.4</ecNumber>
    </recommendedName>
</protein>
<evidence type="ECO:0000256" key="5">
    <source>
        <dbReference type="ARBA" id="ARBA00022723"/>
    </source>
</evidence>
<dbReference type="PROSITE" id="PS00119">
    <property type="entry name" value="PA2_ASP"/>
    <property type="match status" value="1"/>
</dbReference>
<dbReference type="PROSITE" id="PS00118">
    <property type="entry name" value="PA2_HIS"/>
    <property type="match status" value="1"/>
</dbReference>
<evidence type="ECO:0000256" key="1">
    <source>
        <dbReference type="ARBA" id="ARBA00001913"/>
    </source>
</evidence>
<dbReference type="EMBL" id="CALNXI010000170">
    <property type="protein sequence ID" value="CAH3021136.1"/>
    <property type="molecule type" value="Genomic_DNA"/>
</dbReference>
<keyword evidence="4 12" id="KW-0964">Secreted</keyword>
<keyword evidence="8" id="KW-0442">Lipid degradation</keyword>
<proteinExistence type="inferred from homology"/>
<dbReference type="InterPro" id="IPR033112">
    <property type="entry name" value="PLA2_Asp_AS"/>
</dbReference>
<evidence type="ECO:0000259" key="13">
    <source>
        <dbReference type="SMART" id="SM00085"/>
    </source>
</evidence>
<comment type="similarity">
    <text evidence="11">Belongs to the phospholipase A2 family.</text>
</comment>
<evidence type="ECO:0000256" key="8">
    <source>
        <dbReference type="ARBA" id="ARBA00022963"/>
    </source>
</evidence>
<keyword evidence="5" id="KW-0479">Metal-binding</keyword>
<evidence type="ECO:0000256" key="10">
    <source>
        <dbReference type="ARBA" id="ARBA00023157"/>
    </source>
</evidence>
<evidence type="ECO:0000256" key="2">
    <source>
        <dbReference type="ARBA" id="ARBA00004613"/>
    </source>
</evidence>
<dbReference type="CDD" id="cd00125">
    <property type="entry name" value="PLA2c"/>
    <property type="match status" value="1"/>
</dbReference>
<dbReference type="InterPro" id="IPR036444">
    <property type="entry name" value="PLipase_A2_dom_sf"/>
</dbReference>
<dbReference type="InterPro" id="IPR016090">
    <property type="entry name" value="PLA2-like_dom"/>
</dbReference>
<dbReference type="SUPFAM" id="SSF48619">
    <property type="entry name" value="Phospholipase A2, PLA2"/>
    <property type="match status" value="1"/>
</dbReference>
<accession>A0ABN8LYQ0</accession>
<comment type="cofactor">
    <cofactor evidence="1 12">
        <name>Ca(2+)</name>
        <dbReference type="ChEBI" id="CHEBI:29108"/>
    </cofactor>
</comment>
<evidence type="ECO:0000256" key="4">
    <source>
        <dbReference type="ARBA" id="ARBA00022525"/>
    </source>
</evidence>
<comment type="catalytic activity">
    <reaction evidence="12">
        <text>a 1,2-diacyl-sn-glycero-3-phosphocholine + H2O = a 1-acyl-sn-glycero-3-phosphocholine + a fatty acid + H(+)</text>
        <dbReference type="Rhea" id="RHEA:15801"/>
        <dbReference type="ChEBI" id="CHEBI:15377"/>
        <dbReference type="ChEBI" id="CHEBI:15378"/>
        <dbReference type="ChEBI" id="CHEBI:28868"/>
        <dbReference type="ChEBI" id="CHEBI:57643"/>
        <dbReference type="ChEBI" id="CHEBI:58168"/>
        <dbReference type="EC" id="3.1.1.4"/>
    </reaction>
</comment>
<evidence type="ECO:0000256" key="6">
    <source>
        <dbReference type="ARBA" id="ARBA00022801"/>
    </source>
</evidence>
<dbReference type="PANTHER" id="PTHR11716:SF47">
    <property type="entry name" value="PHOSPHOLIPASE A2-ALPHA"/>
    <property type="match status" value="1"/>
</dbReference>
<evidence type="ECO:0000256" key="3">
    <source>
        <dbReference type="ARBA" id="ARBA00013278"/>
    </source>
</evidence>
<dbReference type="EC" id="3.1.1.4" evidence="3 12"/>
<keyword evidence="7 12" id="KW-0106">Calcium</keyword>
<evidence type="ECO:0000256" key="11">
    <source>
        <dbReference type="RuleBase" id="RU003654"/>
    </source>
</evidence>
<dbReference type="InterPro" id="IPR001211">
    <property type="entry name" value="PLA2"/>
</dbReference>